<sequence>MATRPSASTTSKAQTDTHEPESDVRRLEEGSAKDVITEEFAENSDLELDDGEQASNKNPLVEEPSPLVSLPADGISPAGIPDKHFMKAHSRTNTFGNPVQDDSTLHFML</sequence>
<feature type="compositionally biased region" description="Acidic residues" evidence="1">
    <location>
        <begin position="37"/>
        <end position="52"/>
    </location>
</feature>
<gene>
    <name evidence="2" type="ORF">GALMADRAFT_242455</name>
</gene>
<protein>
    <submittedName>
        <fullName evidence="2">Uncharacterized protein</fullName>
    </submittedName>
</protein>
<organism evidence="2 3">
    <name type="scientific">Galerina marginata (strain CBS 339.88)</name>
    <dbReference type="NCBI Taxonomy" id="685588"/>
    <lineage>
        <taxon>Eukaryota</taxon>
        <taxon>Fungi</taxon>
        <taxon>Dikarya</taxon>
        <taxon>Basidiomycota</taxon>
        <taxon>Agaricomycotina</taxon>
        <taxon>Agaricomycetes</taxon>
        <taxon>Agaricomycetidae</taxon>
        <taxon>Agaricales</taxon>
        <taxon>Agaricineae</taxon>
        <taxon>Strophariaceae</taxon>
        <taxon>Galerina</taxon>
    </lineage>
</organism>
<feature type="region of interest" description="Disordered" evidence="1">
    <location>
        <begin position="1"/>
        <end position="83"/>
    </location>
</feature>
<evidence type="ECO:0000256" key="1">
    <source>
        <dbReference type="SAM" id="MobiDB-lite"/>
    </source>
</evidence>
<dbReference type="HOGENOM" id="CLU_2184186_0_0_1"/>
<name>A0A067TAE1_GALM3</name>
<dbReference type="Proteomes" id="UP000027222">
    <property type="component" value="Unassembled WGS sequence"/>
</dbReference>
<reference evidence="3" key="1">
    <citation type="journal article" date="2014" name="Proc. Natl. Acad. Sci. U.S.A.">
        <title>Extensive sampling of basidiomycete genomes demonstrates inadequacy of the white-rot/brown-rot paradigm for wood decay fungi.</title>
        <authorList>
            <person name="Riley R."/>
            <person name="Salamov A.A."/>
            <person name="Brown D.W."/>
            <person name="Nagy L.G."/>
            <person name="Floudas D."/>
            <person name="Held B.W."/>
            <person name="Levasseur A."/>
            <person name="Lombard V."/>
            <person name="Morin E."/>
            <person name="Otillar R."/>
            <person name="Lindquist E.A."/>
            <person name="Sun H."/>
            <person name="LaButti K.M."/>
            <person name="Schmutz J."/>
            <person name="Jabbour D."/>
            <person name="Luo H."/>
            <person name="Baker S.E."/>
            <person name="Pisabarro A.G."/>
            <person name="Walton J.D."/>
            <person name="Blanchette R.A."/>
            <person name="Henrissat B."/>
            <person name="Martin F."/>
            <person name="Cullen D."/>
            <person name="Hibbett D.S."/>
            <person name="Grigoriev I.V."/>
        </authorList>
    </citation>
    <scope>NUCLEOTIDE SEQUENCE [LARGE SCALE GENOMIC DNA]</scope>
    <source>
        <strain evidence="3">CBS 339.88</strain>
    </source>
</reference>
<dbReference type="AlphaFoldDB" id="A0A067TAE1"/>
<keyword evidence="3" id="KW-1185">Reference proteome</keyword>
<evidence type="ECO:0000313" key="2">
    <source>
        <dbReference type="EMBL" id="KDR80185.1"/>
    </source>
</evidence>
<proteinExistence type="predicted"/>
<dbReference type="EMBL" id="KL142372">
    <property type="protein sequence ID" value="KDR80185.1"/>
    <property type="molecule type" value="Genomic_DNA"/>
</dbReference>
<feature type="compositionally biased region" description="Basic and acidic residues" evidence="1">
    <location>
        <begin position="15"/>
        <end position="36"/>
    </location>
</feature>
<feature type="compositionally biased region" description="Polar residues" evidence="1">
    <location>
        <begin position="1"/>
        <end position="14"/>
    </location>
</feature>
<accession>A0A067TAE1</accession>
<evidence type="ECO:0000313" key="3">
    <source>
        <dbReference type="Proteomes" id="UP000027222"/>
    </source>
</evidence>